<evidence type="ECO:0000256" key="2">
    <source>
        <dbReference type="SAM" id="Phobius"/>
    </source>
</evidence>
<feature type="transmembrane region" description="Helical" evidence="2">
    <location>
        <begin position="15"/>
        <end position="42"/>
    </location>
</feature>
<evidence type="ECO:0000313" key="4">
    <source>
        <dbReference type="Proteomes" id="UP001201812"/>
    </source>
</evidence>
<keyword evidence="2" id="KW-0812">Transmembrane</keyword>
<protein>
    <submittedName>
        <fullName evidence="3">Uncharacterized protein</fullName>
    </submittedName>
</protein>
<sequence length="310" mass="33563">MSDTIEQVIHVVNSLAIACIVLVVVVFVILIIEMVRIAFWIVRMWKSKNNKPTAATKKKPSNIQDGSGIKRSQSKKKPASLKTRALAPPGRTPFPQKSEIACNSSAHTAMARPLAVSPCRPTTRLSESIAERSIKEVRTKPDASGEGNSQNSFSSKESAKVSPKDISVELSASPSLVSTELKNSGKDELRDKVRDILQARKRFLGDLPALPVETSEMELKPAVKTHECRIDMPDSVAMPKQKSLDASSFQIKNSQPSELQSNAASEKEGSKQLIPAENSVSDSAKAKDVGKAGMPNSADHPDAKKNDATR</sequence>
<feature type="compositionally biased region" description="Basic and acidic residues" evidence="1">
    <location>
        <begin position="129"/>
        <end position="143"/>
    </location>
</feature>
<dbReference type="EMBL" id="JAKKPZ010000004">
    <property type="protein sequence ID" value="KAI1722218.1"/>
    <property type="molecule type" value="Genomic_DNA"/>
</dbReference>
<evidence type="ECO:0000313" key="3">
    <source>
        <dbReference type="EMBL" id="KAI1722218.1"/>
    </source>
</evidence>
<feature type="compositionally biased region" description="Polar residues" evidence="1">
    <location>
        <begin position="244"/>
        <end position="264"/>
    </location>
</feature>
<proteinExistence type="predicted"/>
<feature type="region of interest" description="Disordered" evidence="1">
    <location>
        <begin position="50"/>
        <end position="98"/>
    </location>
</feature>
<keyword evidence="2" id="KW-1133">Transmembrane helix</keyword>
<keyword evidence="2" id="KW-0472">Membrane</keyword>
<organism evidence="3 4">
    <name type="scientific">Ditylenchus destructor</name>
    <dbReference type="NCBI Taxonomy" id="166010"/>
    <lineage>
        <taxon>Eukaryota</taxon>
        <taxon>Metazoa</taxon>
        <taxon>Ecdysozoa</taxon>
        <taxon>Nematoda</taxon>
        <taxon>Chromadorea</taxon>
        <taxon>Rhabditida</taxon>
        <taxon>Tylenchina</taxon>
        <taxon>Tylenchomorpha</taxon>
        <taxon>Sphaerularioidea</taxon>
        <taxon>Anguinidae</taxon>
        <taxon>Anguininae</taxon>
        <taxon>Ditylenchus</taxon>
    </lineage>
</organism>
<feature type="compositionally biased region" description="Polar residues" evidence="1">
    <location>
        <begin position="146"/>
        <end position="156"/>
    </location>
</feature>
<dbReference type="AlphaFoldDB" id="A0AAD4N8F1"/>
<dbReference type="Proteomes" id="UP001201812">
    <property type="component" value="Unassembled WGS sequence"/>
</dbReference>
<feature type="compositionally biased region" description="Basic and acidic residues" evidence="1">
    <location>
        <begin position="157"/>
        <end position="166"/>
    </location>
</feature>
<keyword evidence="4" id="KW-1185">Reference proteome</keyword>
<feature type="compositionally biased region" description="Basic and acidic residues" evidence="1">
    <location>
        <begin position="299"/>
        <end position="310"/>
    </location>
</feature>
<reference evidence="3" key="1">
    <citation type="submission" date="2022-01" db="EMBL/GenBank/DDBJ databases">
        <title>Genome Sequence Resource for Two Populations of Ditylenchus destructor, the Migratory Endoparasitic Phytonematode.</title>
        <authorList>
            <person name="Zhang H."/>
            <person name="Lin R."/>
            <person name="Xie B."/>
        </authorList>
    </citation>
    <scope>NUCLEOTIDE SEQUENCE</scope>
    <source>
        <strain evidence="3">BazhouSP</strain>
    </source>
</reference>
<name>A0AAD4N8F1_9BILA</name>
<feature type="region of interest" description="Disordered" evidence="1">
    <location>
        <begin position="233"/>
        <end position="310"/>
    </location>
</feature>
<gene>
    <name evidence="3" type="ORF">DdX_04527</name>
</gene>
<feature type="region of interest" description="Disordered" evidence="1">
    <location>
        <begin position="113"/>
        <end position="166"/>
    </location>
</feature>
<evidence type="ECO:0000256" key="1">
    <source>
        <dbReference type="SAM" id="MobiDB-lite"/>
    </source>
</evidence>
<comment type="caution">
    <text evidence="3">The sequence shown here is derived from an EMBL/GenBank/DDBJ whole genome shotgun (WGS) entry which is preliminary data.</text>
</comment>
<accession>A0AAD4N8F1</accession>